<protein>
    <submittedName>
        <fullName evidence="1">Uncharacterized protein</fullName>
    </submittedName>
</protein>
<name>A0A250JI51_9BACT</name>
<gene>
    <name evidence="1" type="ORF">CYFUS_008305</name>
</gene>
<dbReference type="RefSeq" id="WP_232537112.1">
    <property type="nucleotide sequence ID" value="NZ_CP022098.1"/>
</dbReference>
<dbReference type="KEGG" id="cfus:CYFUS_008305"/>
<sequence>MLLPDRIRILRPRGPRNAMDDFWRRFPLRQGVLDRVKIIIGQEPYRQSFGNRRLAVDSRSSTHSFYRELGCVGFLVGDWIKIQDSLEMLFNLLFRHECALSALDFLRSNRIDPVSFADSLWDRAGVALFNRTVDGEDKGVDIWCFARGQAEVSQEVLMLFAGEKAAHQFPGVCSNCKSAVAIHPSGVNLNNDPVKYSNTWYRCDENALRVVNGGFRLDEFRILR</sequence>
<dbReference type="Proteomes" id="UP000217257">
    <property type="component" value="Chromosome"/>
</dbReference>
<organism evidence="1 2">
    <name type="scientific">Cystobacter fuscus</name>
    <dbReference type="NCBI Taxonomy" id="43"/>
    <lineage>
        <taxon>Bacteria</taxon>
        <taxon>Pseudomonadati</taxon>
        <taxon>Myxococcota</taxon>
        <taxon>Myxococcia</taxon>
        <taxon>Myxococcales</taxon>
        <taxon>Cystobacterineae</taxon>
        <taxon>Archangiaceae</taxon>
        <taxon>Cystobacter</taxon>
    </lineage>
</organism>
<reference evidence="1 2" key="1">
    <citation type="submission" date="2017-06" db="EMBL/GenBank/DDBJ databases">
        <title>Sequencing and comparative analysis of myxobacterial genomes.</title>
        <authorList>
            <person name="Rupp O."/>
            <person name="Goesmann A."/>
            <person name="Sogaard-Andersen L."/>
        </authorList>
    </citation>
    <scope>NUCLEOTIDE SEQUENCE [LARGE SCALE GENOMIC DNA]</scope>
    <source>
        <strain evidence="1 2">DSM 52655</strain>
    </source>
</reference>
<proteinExistence type="predicted"/>
<evidence type="ECO:0000313" key="1">
    <source>
        <dbReference type="EMBL" id="ATB42826.1"/>
    </source>
</evidence>
<accession>A0A250JI51</accession>
<evidence type="ECO:0000313" key="2">
    <source>
        <dbReference type="Proteomes" id="UP000217257"/>
    </source>
</evidence>
<dbReference type="EMBL" id="CP022098">
    <property type="protein sequence ID" value="ATB42826.1"/>
    <property type="molecule type" value="Genomic_DNA"/>
</dbReference>
<dbReference type="AlphaFoldDB" id="A0A250JI51"/>